<dbReference type="Pfam" id="PF01535">
    <property type="entry name" value="PPR"/>
    <property type="match status" value="3"/>
</dbReference>
<feature type="repeat" description="PPR" evidence="3">
    <location>
        <begin position="160"/>
        <end position="194"/>
    </location>
</feature>
<evidence type="ECO:0000256" key="3">
    <source>
        <dbReference type="PROSITE-ProRule" id="PRU00708"/>
    </source>
</evidence>
<dbReference type="InParanoid" id="B9RXW5"/>
<dbReference type="PANTHER" id="PTHR47936">
    <property type="entry name" value="PPR_LONG DOMAIN-CONTAINING PROTEIN"/>
    <property type="match status" value="1"/>
</dbReference>
<reference evidence="5" key="1">
    <citation type="journal article" date="2010" name="Nat. Biotechnol.">
        <title>Draft genome sequence of the oilseed species Ricinus communis.</title>
        <authorList>
            <person name="Chan A.P."/>
            <person name="Crabtree J."/>
            <person name="Zhao Q."/>
            <person name="Lorenzi H."/>
            <person name="Orvis J."/>
            <person name="Puiu D."/>
            <person name="Melake-Berhan A."/>
            <person name="Jones K.M."/>
            <person name="Redman J."/>
            <person name="Chen G."/>
            <person name="Cahoon E.B."/>
            <person name="Gedil M."/>
            <person name="Stanke M."/>
            <person name="Haas B.J."/>
            <person name="Wortman J.R."/>
            <person name="Fraser-Liggett C.M."/>
            <person name="Ravel J."/>
            <person name="Rabinowicz P.D."/>
        </authorList>
    </citation>
    <scope>NUCLEOTIDE SEQUENCE [LARGE SCALE GENOMIC DNA]</scope>
    <source>
        <strain evidence="5">cv. Hale</strain>
    </source>
</reference>
<dbReference type="KEGG" id="rcu:8267426"/>
<comment type="similarity">
    <text evidence="1">Belongs to the PPR family. P subfamily.</text>
</comment>
<dbReference type="Proteomes" id="UP000008311">
    <property type="component" value="Unassembled WGS sequence"/>
</dbReference>
<dbReference type="NCBIfam" id="TIGR00756">
    <property type="entry name" value="PPR"/>
    <property type="match status" value="5"/>
</dbReference>
<dbReference type="InterPro" id="IPR011990">
    <property type="entry name" value="TPR-like_helical_dom_sf"/>
</dbReference>
<dbReference type="AlphaFoldDB" id="B9RXW5"/>
<evidence type="ECO:0000313" key="5">
    <source>
        <dbReference type="Proteomes" id="UP000008311"/>
    </source>
</evidence>
<dbReference type="FunCoup" id="B9RXW5">
    <property type="interactions" value="628"/>
</dbReference>
<dbReference type="OrthoDB" id="185373at2759"/>
<dbReference type="PANTHER" id="PTHR47936:SF5">
    <property type="entry name" value="PENTACOTRIPEPTIDE-REPEAT REGION OF PRORP DOMAIN-CONTAINING PROTEIN"/>
    <property type="match status" value="1"/>
</dbReference>
<keyword evidence="5" id="KW-1185">Reference proteome</keyword>
<keyword evidence="2" id="KW-0677">Repeat</keyword>
<evidence type="ECO:0000313" key="4">
    <source>
        <dbReference type="EMBL" id="EEF43971.1"/>
    </source>
</evidence>
<feature type="repeat" description="PPR" evidence="3">
    <location>
        <begin position="265"/>
        <end position="299"/>
    </location>
</feature>
<gene>
    <name evidence="4" type="ORF">RCOM_0906750</name>
</gene>
<accession>B9RXW5</accession>
<dbReference type="STRING" id="3988.B9RXW5"/>
<name>B9RXW5_RICCO</name>
<dbReference type="eggNOG" id="KOG4197">
    <property type="taxonomic scope" value="Eukaryota"/>
</dbReference>
<evidence type="ECO:0000256" key="1">
    <source>
        <dbReference type="ARBA" id="ARBA00007626"/>
    </source>
</evidence>
<proteinExistence type="inferred from homology"/>
<sequence length="377" mass="43386">MSSLYRRLRTIFNTPKTTSTATIPPSTVNTKERKLQKLVQRYKRSSESPEFRARHRFYSTIVRRLSFAKQFSMVEDFLEHQKNFADITNEQFTIRLISLYGKAGMLDHAHRLFDEMPDLKCTRTVRSFNALLSACIDSGKFDKVQGFLRDFPVKLGITPDVVSFNIVIKGYCEIGNLDSGVLVLCEMEKRGIEPDLITFNTLLNGFYGNGRFVDGEKIWTLMESKNVVPNVRSYNSRLRGLELENRVMEAVELLGEMENKGIRPDVMSYNAVIKGLCNDENVEEVKNWYRKLKENGRMPDRVTYMTLIPYLRQKGDLDGAVELCIEIMNKGLLVNATLFQHVVDELVKLSRVEEAKDLVERGKSNKHSYKLSLPLDK</sequence>
<evidence type="ECO:0000256" key="2">
    <source>
        <dbReference type="ARBA" id="ARBA00022737"/>
    </source>
</evidence>
<dbReference type="PROSITE" id="PS51375">
    <property type="entry name" value="PPR"/>
    <property type="match status" value="4"/>
</dbReference>
<dbReference type="InterPro" id="IPR002885">
    <property type="entry name" value="PPR_rpt"/>
</dbReference>
<dbReference type="Gene3D" id="1.25.40.10">
    <property type="entry name" value="Tetratricopeptide repeat domain"/>
    <property type="match status" value="3"/>
</dbReference>
<organism evidence="4 5">
    <name type="scientific">Ricinus communis</name>
    <name type="common">Castor bean</name>
    <dbReference type="NCBI Taxonomy" id="3988"/>
    <lineage>
        <taxon>Eukaryota</taxon>
        <taxon>Viridiplantae</taxon>
        <taxon>Streptophyta</taxon>
        <taxon>Embryophyta</taxon>
        <taxon>Tracheophyta</taxon>
        <taxon>Spermatophyta</taxon>
        <taxon>Magnoliopsida</taxon>
        <taxon>eudicotyledons</taxon>
        <taxon>Gunneridae</taxon>
        <taxon>Pentapetalae</taxon>
        <taxon>rosids</taxon>
        <taxon>fabids</taxon>
        <taxon>Malpighiales</taxon>
        <taxon>Euphorbiaceae</taxon>
        <taxon>Acalyphoideae</taxon>
        <taxon>Acalypheae</taxon>
        <taxon>Ricinus</taxon>
    </lineage>
</organism>
<dbReference type="EMBL" id="EQ973828">
    <property type="protein sequence ID" value="EEF43971.1"/>
    <property type="molecule type" value="Genomic_DNA"/>
</dbReference>
<feature type="repeat" description="PPR" evidence="3">
    <location>
        <begin position="195"/>
        <end position="229"/>
    </location>
</feature>
<dbReference type="Pfam" id="PF13041">
    <property type="entry name" value="PPR_2"/>
    <property type="match status" value="2"/>
</dbReference>
<protein>
    <submittedName>
        <fullName evidence="4">Pentatricopeptide repeat-containing protein, putative</fullName>
    </submittedName>
</protein>
<feature type="repeat" description="PPR" evidence="3">
    <location>
        <begin position="230"/>
        <end position="264"/>
    </location>
</feature>